<name>A0A388K362_CHABU</name>
<reference evidence="2 3" key="1">
    <citation type="journal article" date="2018" name="Cell">
        <title>The Chara Genome: Secondary Complexity and Implications for Plant Terrestrialization.</title>
        <authorList>
            <person name="Nishiyama T."/>
            <person name="Sakayama H."/>
            <person name="Vries J.D."/>
            <person name="Buschmann H."/>
            <person name="Saint-Marcoux D."/>
            <person name="Ullrich K.K."/>
            <person name="Haas F.B."/>
            <person name="Vanderstraeten L."/>
            <person name="Becker D."/>
            <person name="Lang D."/>
            <person name="Vosolsobe S."/>
            <person name="Rombauts S."/>
            <person name="Wilhelmsson P.K.I."/>
            <person name="Janitza P."/>
            <person name="Kern R."/>
            <person name="Heyl A."/>
            <person name="Rumpler F."/>
            <person name="Villalobos L.I.A.C."/>
            <person name="Clay J.M."/>
            <person name="Skokan R."/>
            <person name="Toyoda A."/>
            <person name="Suzuki Y."/>
            <person name="Kagoshima H."/>
            <person name="Schijlen E."/>
            <person name="Tajeshwar N."/>
            <person name="Catarino B."/>
            <person name="Hetherington A.J."/>
            <person name="Saltykova A."/>
            <person name="Bonnot C."/>
            <person name="Breuninger H."/>
            <person name="Symeonidi A."/>
            <person name="Radhakrishnan G.V."/>
            <person name="Van Nieuwerburgh F."/>
            <person name="Deforce D."/>
            <person name="Chang C."/>
            <person name="Karol K.G."/>
            <person name="Hedrich R."/>
            <person name="Ulvskov P."/>
            <person name="Glockner G."/>
            <person name="Delwiche C.F."/>
            <person name="Petrasek J."/>
            <person name="Van de Peer Y."/>
            <person name="Friml J."/>
            <person name="Beilby M."/>
            <person name="Dolan L."/>
            <person name="Kohara Y."/>
            <person name="Sugano S."/>
            <person name="Fujiyama A."/>
            <person name="Delaux P.-M."/>
            <person name="Quint M."/>
            <person name="TheiBen G."/>
            <person name="Hagemann M."/>
            <person name="Harholt J."/>
            <person name="Dunand C."/>
            <person name="Zachgo S."/>
            <person name="Langdale J."/>
            <person name="Maumus F."/>
            <person name="Straeten D.V.D."/>
            <person name="Gould S.B."/>
            <person name="Rensing S.A."/>
        </authorList>
    </citation>
    <scope>NUCLEOTIDE SEQUENCE [LARGE SCALE GENOMIC DNA]</scope>
    <source>
        <strain evidence="2 3">S276</strain>
    </source>
</reference>
<organism evidence="2 3">
    <name type="scientific">Chara braunii</name>
    <name type="common">Braun's stonewort</name>
    <dbReference type="NCBI Taxonomy" id="69332"/>
    <lineage>
        <taxon>Eukaryota</taxon>
        <taxon>Viridiplantae</taxon>
        <taxon>Streptophyta</taxon>
        <taxon>Charophyceae</taxon>
        <taxon>Charales</taxon>
        <taxon>Characeae</taxon>
        <taxon>Chara</taxon>
    </lineage>
</organism>
<keyword evidence="3" id="KW-1185">Reference proteome</keyword>
<dbReference type="EMBL" id="BFEA01000051">
    <property type="protein sequence ID" value="GBG64477.1"/>
    <property type="molecule type" value="Genomic_DNA"/>
</dbReference>
<dbReference type="Proteomes" id="UP000265515">
    <property type="component" value="Unassembled WGS sequence"/>
</dbReference>
<feature type="region of interest" description="Disordered" evidence="1">
    <location>
        <begin position="29"/>
        <end position="139"/>
    </location>
</feature>
<gene>
    <name evidence="2" type="ORF">CBR_g45173</name>
</gene>
<comment type="caution">
    <text evidence="2">The sequence shown here is derived from an EMBL/GenBank/DDBJ whole genome shotgun (WGS) entry which is preliminary data.</text>
</comment>
<protein>
    <submittedName>
        <fullName evidence="2">Uncharacterized protein</fullName>
    </submittedName>
</protein>
<evidence type="ECO:0000313" key="2">
    <source>
        <dbReference type="EMBL" id="GBG64477.1"/>
    </source>
</evidence>
<dbReference type="Gramene" id="GBG64477">
    <property type="protein sequence ID" value="GBG64477"/>
    <property type="gene ID" value="CBR_g45173"/>
</dbReference>
<accession>A0A388K362</accession>
<feature type="compositionally biased region" description="Low complexity" evidence="1">
    <location>
        <begin position="45"/>
        <end position="72"/>
    </location>
</feature>
<evidence type="ECO:0000256" key="1">
    <source>
        <dbReference type="SAM" id="MobiDB-lite"/>
    </source>
</evidence>
<proteinExistence type="predicted"/>
<dbReference type="AlphaFoldDB" id="A0A388K362"/>
<evidence type="ECO:0000313" key="3">
    <source>
        <dbReference type="Proteomes" id="UP000265515"/>
    </source>
</evidence>
<sequence>MMSTCYALFAEGRDLRQKLEDRLVGDDVMEDEFSQANGAQEDKANSGVSTDNNNSNNMHNNKDYNNNSNDDNNNGDDHDSSDVVGIGPDNNNTDDDGDDNNNNCDDGGSGDDGGSDDDDAGGSGYGHGSSRADSISTLGKKPQANKRIICGVMGLARWGLGLKDQSAVSPPSFLLFLHGDSFCHRVGVG</sequence>